<keyword evidence="3" id="KW-1185">Reference proteome</keyword>
<gene>
    <name evidence="2" type="ORF">F8S09_14980</name>
</gene>
<dbReference type="AlphaFoldDB" id="A0A7X1TSL0"/>
<protein>
    <recommendedName>
        <fullName evidence="4">DUF2808 domain-containing protein</fullName>
    </recommendedName>
</protein>
<evidence type="ECO:0000313" key="3">
    <source>
        <dbReference type="Proteomes" id="UP000484842"/>
    </source>
</evidence>
<feature type="signal peptide" evidence="1">
    <location>
        <begin position="1"/>
        <end position="17"/>
    </location>
</feature>
<dbReference type="RefSeq" id="WP_152872275.1">
    <property type="nucleotide sequence ID" value="NZ_WBSL01000012.1"/>
</dbReference>
<keyword evidence="1" id="KW-0732">Signal</keyword>
<accession>A0A7X1TSL0</accession>
<evidence type="ECO:0000256" key="1">
    <source>
        <dbReference type="SAM" id="SignalP"/>
    </source>
</evidence>
<feature type="chain" id="PRO_5031096147" description="DUF2808 domain-containing protein" evidence="1">
    <location>
        <begin position="18"/>
        <end position="193"/>
    </location>
</feature>
<proteinExistence type="predicted"/>
<dbReference type="EMBL" id="WBSL01000012">
    <property type="protein sequence ID" value="MPY67963.1"/>
    <property type="molecule type" value="Genomic_DNA"/>
</dbReference>
<evidence type="ECO:0000313" key="2">
    <source>
        <dbReference type="EMBL" id="MPY67963.1"/>
    </source>
</evidence>
<comment type="caution">
    <text evidence="2">The sequence shown here is derived from an EMBL/GenBank/DDBJ whole genome shotgun (WGS) entry which is preliminary data.</text>
</comment>
<dbReference type="Proteomes" id="UP000484842">
    <property type="component" value="Unassembled WGS sequence"/>
</dbReference>
<evidence type="ECO:0008006" key="4">
    <source>
        <dbReference type="Google" id="ProtNLM"/>
    </source>
</evidence>
<sequence length="193" mass="21573">MRRVVLALALIAFGAWLTSPKGNGVQGMCTHTPFCLDPLVYLRNAERQPWQQDYSTALNLRPGETREVTLVFDLNGVPADTPVKVVQVSRRWLNRSIGELFARPQGLGHETVFYRDPDLMVHARRPFFQGGQLTLKVTAAGDARPSLSVLDLTVQKQGTRWGSTGQATLRLWLHPPRERNRPPGLPLPVSFTP</sequence>
<name>A0A7X1TSL0_9DEIO</name>
<reference evidence="2 3" key="1">
    <citation type="submission" date="2019-10" db="EMBL/GenBank/DDBJ databases">
        <title>Deinococcus sp. isolated from soil.</title>
        <authorList>
            <person name="Li Y."/>
            <person name="Wang J."/>
        </authorList>
    </citation>
    <scope>NUCLEOTIDE SEQUENCE [LARGE SCALE GENOMIC DNA]</scope>
    <source>
        <strain evidence="2 3">SDU3-2</strain>
    </source>
</reference>
<organism evidence="2 3">
    <name type="scientific">Deinococcus terrestris</name>
    <dbReference type="NCBI Taxonomy" id="2651870"/>
    <lineage>
        <taxon>Bacteria</taxon>
        <taxon>Thermotogati</taxon>
        <taxon>Deinococcota</taxon>
        <taxon>Deinococci</taxon>
        <taxon>Deinococcales</taxon>
        <taxon>Deinococcaceae</taxon>
        <taxon>Deinococcus</taxon>
    </lineage>
</organism>